<keyword evidence="7" id="KW-1185">Reference proteome</keyword>
<accession>A0A9W7GP68</accession>
<dbReference type="PANTHER" id="PTHR23206:SF7">
    <property type="entry name" value="PROTEIN KINASE DOMAIN-CONTAINING PROTEIN"/>
    <property type="match status" value="1"/>
</dbReference>
<dbReference type="InterPro" id="IPR051631">
    <property type="entry name" value="Ankyrin-KH/SAM_domain"/>
</dbReference>
<dbReference type="PRINTS" id="PR01415">
    <property type="entry name" value="ANKYRIN"/>
</dbReference>
<evidence type="ECO:0000256" key="1">
    <source>
        <dbReference type="ARBA" id="ARBA00022737"/>
    </source>
</evidence>
<dbReference type="Pfam" id="PF12796">
    <property type="entry name" value="Ank_2"/>
    <property type="match status" value="5"/>
</dbReference>
<evidence type="ECO:0000313" key="7">
    <source>
        <dbReference type="Proteomes" id="UP001165065"/>
    </source>
</evidence>
<dbReference type="Gene3D" id="1.25.40.20">
    <property type="entry name" value="Ankyrin repeat-containing domain"/>
    <property type="match status" value="7"/>
</dbReference>
<keyword evidence="2 3" id="KW-0040">ANK repeat</keyword>
<feature type="repeat" description="ANK" evidence="3">
    <location>
        <begin position="717"/>
        <end position="749"/>
    </location>
</feature>
<keyword evidence="1" id="KW-0677">Repeat</keyword>
<dbReference type="EMBL" id="BRYA01000402">
    <property type="protein sequence ID" value="GMI48514.1"/>
    <property type="molecule type" value="Genomic_DNA"/>
</dbReference>
<evidence type="ECO:0000256" key="4">
    <source>
        <dbReference type="SAM" id="MobiDB-lite"/>
    </source>
</evidence>
<reference evidence="7" key="1">
    <citation type="journal article" date="2023" name="Commun. Biol.">
        <title>Genome analysis of Parmales, the sister group of diatoms, reveals the evolutionary specialization of diatoms from phago-mixotrophs to photoautotrophs.</title>
        <authorList>
            <person name="Ban H."/>
            <person name="Sato S."/>
            <person name="Yoshikawa S."/>
            <person name="Yamada K."/>
            <person name="Nakamura Y."/>
            <person name="Ichinomiya M."/>
            <person name="Sato N."/>
            <person name="Blanc-Mathieu R."/>
            <person name="Endo H."/>
            <person name="Kuwata A."/>
            <person name="Ogata H."/>
        </authorList>
    </citation>
    <scope>NUCLEOTIDE SEQUENCE [LARGE SCALE GENOMIC DNA]</scope>
</reference>
<feature type="chain" id="PRO_5040749893" evidence="5">
    <location>
        <begin position="16"/>
        <end position="890"/>
    </location>
</feature>
<organism evidence="6 7">
    <name type="scientific">Triparma columacea</name>
    <dbReference type="NCBI Taxonomy" id="722753"/>
    <lineage>
        <taxon>Eukaryota</taxon>
        <taxon>Sar</taxon>
        <taxon>Stramenopiles</taxon>
        <taxon>Ochrophyta</taxon>
        <taxon>Bolidophyceae</taxon>
        <taxon>Parmales</taxon>
        <taxon>Triparmaceae</taxon>
        <taxon>Triparma</taxon>
    </lineage>
</organism>
<feature type="compositionally biased region" description="Basic residues" evidence="4">
    <location>
        <begin position="879"/>
        <end position="890"/>
    </location>
</feature>
<protein>
    <submittedName>
        <fullName evidence="6">Uncharacterized protein</fullName>
    </submittedName>
</protein>
<keyword evidence="5" id="KW-0732">Signal</keyword>
<gene>
    <name evidence="6" type="ORF">TrCOL_g5911</name>
</gene>
<feature type="repeat" description="ANK" evidence="3">
    <location>
        <begin position="208"/>
        <end position="240"/>
    </location>
</feature>
<feature type="repeat" description="ANK" evidence="3">
    <location>
        <begin position="750"/>
        <end position="782"/>
    </location>
</feature>
<evidence type="ECO:0000256" key="5">
    <source>
        <dbReference type="SAM" id="SignalP"/>
    </source>
</evidence>
<dbReference type="OrthoDB" id="204376at2759"/>
<proteinExistence type="predicted"/>
<evidence type="ECO:0000256" key="3">
    <source>
        <dbReference type="PROSITE-ProRule" id="PRU00023"/>
    </source>
</evidence>
<feature type="repeat" description="ANK" evidence="3">
    <location>
        <begin position="241"/>
        <end position="273"/>
    </location>
</feature>
<name>A0A9W7GP68_9STRA</name>
<evidence type="ECO:0000256" key="2">
    <source>
        <dbReference type="ARBA" id="ARBA00023043"/>
    </source>
</evidence>
<dbReference type="AlphaFoldDB" id="A0A9W7GP68"/>
<dbReference type="SUPFAM" id="SSF48403">
    <property type="entry name" value="Ankyrin repeat"/>
    <property type="match status" value="2"/>
</dbReference>
<dbReference type="SMART" id="SM00248">
    <property type="entry name" value="ANK"/>
    <property type="match status" value="17"/>
</dbReference>
<evidence type="ECO:0000313" key="6">
    <source>
        <dbReference type="EMBL" id="GMI48514.1"/>
    </source>
</evidence>
<feature type="repeat" description="ANK" evidence="3">
    <location>
        <begin position="378"/>
        <end position="410"/>
    </location>
</feature>
<comment type="caution">
    <text evidence="6">The sequence shown here is derived from an EMBL/GenBank/DDBJ whole genome shotgun (WGS) entry which is preliminary data.</text>
</comment>
<dbReference type="Proteomes" id="UP001165065">
    <property type="component" value="Unassembled WGS sequence"/>
</dbReference>
<feature type="signal peptide" evidence="5">
    <location>
        <begin position="1"/>
        <end position="15"/>
    </location>
</feature>
<feature type="region of interest" description="Disordered" evidence="4">
    <location>
        <begin position="870"/>
        <end position="890"/>
    </location>
</feature>
<feature type="repeat" description="ANK" evidence="3">
    <location>
        <begin position="522"/>
        <end position="554"/>
    </location>
</feature>
<dbReference type="PROSITE" id="PS50297">
    <property type="entry name" value="ANK_REP_REGION"/>
    <property type="match status" value="8"/>
</dbReference>
<dbReference type="PROSITE" id="PS50088">
    <property type="entry name" value="ANK_REPEAT"/>
    <property type="match status" value="9"/>
</dbReference>
<feature type="repeat" description="ANK" evidence="3">
    <location>
        <begin position="345"/>
        <end position="377"/>
    </location>
</feature>
<feature type="repeat" description="ANK" evidence="3">
    <location>
        <begin position="578"/>
        <end position="610"/>
    </location>
</feature>
<dbReference type="PANTHER" id="PTHR23206">
    <property type="entry name" value="MASK PROTEIN"/>
    <property type="match status" value="1"/>
</dbReference>
<feature type="repeat" description="ANK" evidence="3">
    <location>
        <begin position="411"/>
        <end position="443"/>
    </location>
</feature>
<dbReference type="Pfam" id="PF00023">
    <property type="entry name" value="Ank"/>
    <property type="match status" value="3"/>
</dbReference>
<sequence>MVLLFILALIGLVSGTEVAKKASPPVFFLQDSTDGLCLAGSTFTRCSIDTLWFVSGSPGSYRIHKRPRDEGDREQCLAKKTCNGQVVNPSKKSGQKDDSEEIRLSKCTHCGSTKWNVLGDSTTGYVLSFDDGKTCLVREEGGNKALAVACDTSDYNYTPLQLNFANSQDVKAMNSEGARLVSASANGEKSVVRKYLKEGVSVNAVDWDNLTPLIAASSSGHLDVVKVLVGAGADVEMTDKDGINALMEASISGKLQVVKYLIDQKADPTATTPTGVNALWLAAAEGRDDVVKYLLGASVSPLVERNDGITALSAACVAGHLKVVEVLLRDEEVKREGLVDKGDREGLTPIMNSCENGNVDILQLLIKSGGDVNKVSVNGFTPLIVASAAGSVTQVEILLKAGAKVDQIHSEGVTALMYAAASGHLDVAKLLVKEGADVGVKHSNGGTALMETGASLSENNHEIMEFLISKGAQFDLVDNDGVTPLMSAASQGQCKCVDLLISHLTKKLKKGLKEHVNLAANSGGSALMFAAGAGKVECLESLIKAGADIHMLVAAQASYLQSLAEQVAAGEEVEEHVDGINSLMIAAAAGHLGVVQTLLEAGAEVNVKDEEDKTALAAAVKANHGEIASLIIENGGDPNEPYIDEDDVPHNLLMDSIIVENSEFAKLLISKGADVSHVDETGVSTVLQASHRGLTDVVEMLLKSTTSKADLNAANEDGISPIIAAASEGHEEIVNLLLAAGASPDSADKDSTTALMAGAVRGHTSIVSSLLKSGASIDSQNVDGHTALMFSYNGLAQVRTLWDRYKAYLEEATEEEDVANSEIITEALKNHTAVVELLVKSGADQSIKDNEGHTAMDFDFKDVPEDVLELEKEKEDKRGRKKKKRKDKEL</sequence>
<dbReference type="InterPro" id="IPR036770">
    <property type="entry name" value="Ankyrin_rpt-contain_sf"/>
</dbReference>
<dbReference type="InterPro" id="IPR002110">
    <property type="entry name" value="Ankyrin_rpt"/>
</dbReference>